<dbReference type="PANTHER" id="PTHR34069:SF2">
    <property type="entry name" value="BETA-KETOACYL-[ACYL-CARRIER-PROTEIN] SYNTHASE III"/>
    <property type="match status" value="1"/>
</dbReference>
<dbReference type="Pfam" id="PF08541">
    <property type="entry name" value="ACP_syn_III_C"/>
    <property type="match status" value="1"/>
</dbReference>
<dbReference type="SUPFAM" id="SSF53901">
    <property type="entry name" value="Thiolase-like"/>
    <property type="match status" value="1"/>
</dbReference>
<dbReference type="GO" id="GO:0044550">
    <property type="term" value="P:secondary metabolite biosynthetic process"/>
    <property type="evidence" value="ECO:0007669"/>
    <property type="project" value="TreeGrafter"/>
</dbReference>
<name>A0A1M6HYP1_9BACE</name>
<organism evidence="5 6">
    <name type="scientific">Bacteroides stercorirosoris</name>
    <dbReference type="NCBI Taxonomy" id="871324"/>
    <lineage>
        <taxon>Bacteria</taxon>
        <taxon>Pseudomonadati</taxon>
        <taxon>Bacteroidota</taxon>
        <taxon>Bacteroidia</taxon>
        <taxon>Bacteroidales</taxon>
        <taxon>Bacteroidaceae</taxon>
        <taxon>Bacteroides</taxon>
    </lineage>
</organism>
<dbReference type="GO" id="GO:0004315">
    <property type="term" value="F:3-oxoacyl-[acyl-carrier-protein] synthase activity"/>
    <property type="evidence" value="ECO:0007669"/>
    <property type="project" value="InterPro"/>
</dbReference>
<keyword evidence="1" id="KW-0808">Transferase</keyword>
<evidence type="ECO:0000313" key="6">
    <source>
        <dbReference type="Proteomes" id="UP000184192"/>
    </source>
</evidence>
<keyword evidence="2" id="KW-0012">Acyltransferase</keyword>
<keyword evidence="6" id="KW-1185">Reference proteome</keyword>
<dbReference type="GO" id="GO:0006633">
    <property type="term" value="P:fatty acid biosynthetic process"/>
    <property type="evidence" value="ECO:0007669"/>
    <property type="project" value="InterPro"/>
</dbReference>
<dbReference type="InterPro" id="IPR016039">
    <property type="entry name" value="Thiolase-like"/>
</dbReference>
<evidence type="ECO:0000313" key="5">
    <source>
        <dbReference type="EMBL" id="SHJ27214.1"/>
    </source>
</evidence>
<evidence type="ECO:0000259" key="3">
    <source>
        <dbReference type="Pfam" id="PF08541"/>
    </source>
</evidence>
<dbReference type="Pfam" id="PF08545">
    <property type="entry name" value="ACP_syn_III"/>
    <property type="match status" value="1"/>
</dbReference>
<dbReference type="CDD" id="cd00830">
    <property type="entry name" value="KAS_III"/>
    <property type="match status" value="1"/>
</dbReference>
<sequence length="359" mass="39972">MAFLTYQNIGISAMAAAVPKCVINNYEYTECFPADQVKEIVDKIGIFERRFADENTCSSDLCFAAAEKLLKDNNIDRSEIDLLVFISQTPDYRMPATSLILQERLGLSHNCIAFDITLGCSAFCYGLSVVYAMMQGENIRKALILDGETRSKVYSPKDRRSAFIFGDGGVAALIERDVKYGKSIFSLNSDGSRADLIMIPGGGYRHMSSADTIREKVVDEYGNIRSDEQGYMKGGDVFNFVIREIPRDIKKTLEFSQMSTDDFDYIVFHQANNFINSYIAKKMKLDLDKMPSTIAKFGNTSSVSVPLTIVSELKDKLDGKKNILMSAFGVGMTWATAIVPFVDCRISSIVEVENGELVK</sequence>
<protein>
    <submittedName>
        <fullName evidence="5">3-oxoacyl-[acyl-carrier-protein] synthase-3</fullName>
    </submittedName>
</protein>
<reference evidence="6" key="1">
    <citation type="submission" date="2016-11" db="EMBL/GenBank/DDBJ databases">
        <authorList>
            <person name="Varghese N."/>
            <person name="Submissions S."/>
        </authorList>
    </citation>
    <scope>NUCLEOTIDE SEQUENCE [LARGE SCALE GENOMIC DNA]</scope>
    <source>
        <strain evidence="6">DSM 26884</strain>
    </source>
</reference>
<dbReference type="InterPro" id="IPR013751">
    <property type="entry name" value="ACP_syn_III_N"/>
</dbReference>
<proteinExistence type="predicted"/>
<dbReference type="AlphaFoldDB" id="A0A1M6HYP1"/>
<feature type="domain" description="Beta-ketoacyl-[acyl-carrier-protein] synthase III N-terminal" evidence="4">
    <location>
        <begin position="114"/>
        <end position="187"/>
    </location>
</feature>
<evidence type="ECO:0000256" key="2">
    <source>
        <dbReference type="ARBA" id="ARBA00023315"/>
    </source>
</evidence>
<accession>A0A1M6HYP1</accession>
<dbReference type="InterPro" id="IPR013747">
    <property type="entry name" value="ACP_syn_III_C"/>
</dbReference>
<evidence type="ECO:0000259" key="4">
    <source>
        <dbReference type="Pfam" id="PF08545"/>
    </source>
</evidence>
<evidence type="ECO:0000256" key="1">
    <source>
        <dbReference type="ARBA" id="ARBA00022679"/>
    </source>
</evidence>
<dbReference type="PANTHER" id="PTHR34069">
    <property type="entry name" value="3-OXOACYL-[ACYL-CARRIER-PROTEIN] SYNTHASE 3"/>
    <property type="match status" value="1"/>
</dbReference>
<dbReference type="eggNOG" id="COG0332">
    <property type="taxonomic scope" value="Bacteria"/>
</dbReference>
<dbReference type="Proteomes" id="UP000184192">
    <property type="component" value="Unassembled WGS sequence"/>
</dbReference>
<dbReference type="Gene3D" id="3.40.47.10">
    <property type="match status" value="1"/>
</dbReference>
<gene>
    <name evidence="5" type="ORF">SAMN05444350_12058</name>
</gene>
<feature type="domain" description="Beta-ketoacyl-[acyl-carrier-protein] synthase III C-terminal" evidence="3">
    <location>
        <begin position="253"/>
        <end position="339"/>
    </location>
</feature>
<dbReference type="EMBL" id="FQZN01000020">
    <property type="protein sequence ID" value="SHJ27214.1"/>
    <property type="molecule type" value="Genomic_DNA"/>
</dbReference>